<dbReference type="EMBL" id="JARAVY010000005">
    <property type="protein sequence ID" value="MDX2909915.1"/>
    <property type="molecule type" value="Genomic_DNA"/>
</dbReference>
<comment type="similarity">
    <text evidence="1 2">Belongs to the cytochrome P450 family.</text>
</comment>
<keyword evidence="2" id="KW-0503">Monooxygenase</keyword>
<gene>
    <name evidence="3" type="ORF">PV517_14535</name>
</gene>
<dbReference type="PANTHER" id="PTHR46696:SF1">
    <property type="entry name" value="CYTOCHROME P450 YJIB-RELATED"/>
    <property type="match status" value="1"/>
</dbReference>
<keyword evidence="2" id="KW-0479">Metal-binding</keyword>
<organism evidence="3 4">
    <name type="scientific">Streptomyces griseiscabiei</name>
    <dbReference type="NCBI Taxonomy" id="2993540"/>
    <lineage>
        <taxon>Bacteria</taxon>
        <taxon>Bacillati</taxon>
        <taxon>Actinomycetota</taxon>
        <taxon>Actinomycetes</taxon>
        <taxon>Kitasatosporales</taxon>
        <taxon>Streptomycetaceae</taxon>
        <taxon>Streptomyces</taxon>
    </lineage>
</organism>
<proteinExistence type="inferred from homology"/>
<evidence type="ECO:0000256" key="1">
    <source>
        <dbReference type="ARBA" id="ARBA00010617"/>
    </source>
</evidence>
<reference evidence="3 4" key="1">
    <citation type="journal article" date="2023" name="Microb. Genom.">
        <title>Mesoterricola silvestris gen. nov., sp. nov., Mesoterricola sediminis sp. nov., Geothrix oryzae sp. nov., Geothrix edaphica sp. nov., Geothrix rubra sp. nov., and Geothrix limicola sp. nov., six novel members of Acidobacteriota isolated from soils.</title>
        <authorList>
            <person name="Weisberg A.J."/>
            <person name="Pearce E."/>
            <person name="Kramer C.G."/>
            <person name="Chang J.H."/>
            <person name="Clarke C.R."/>
        </authorList>
    </citation>
    <scope>NUCLEOTIDE SEQUENCE [LARGE SCALE GENOMIC DNA]</scope>
    <source>
        <strain evidence="3 4">NRRL_B-2795</strain>
    </source>
</reference>
<evidence type="ECO:0000256" key="2">
    <source>
        <dbReference type="RuleBase" id="RU000461"/>
    </source>
</evidence>
<comment type="caution">
    <text evidence="3">The sequence shown here is derived from an EMBL/GenBank/DDBJ whole genome shotgun (WGS) entry which is preliminary data.</text>
</comment>
<dbReference type="Pfam" id="PF00067">
    <property type="entry name" value="p450"/>
    <property type="match status" value="1"/>
</dbReference>
<dbReference type="PROSITE" id="PS00086">
    <property type="entry name" value="CYTOCHROME_P450"/>
    <property type="match status" value="1"/>
</dbReference>
<dbReference type="Gene3D" id="1.10.630.10">
    <property type="entry name" value="Cytochrome P450"/>
    <property type="match status" value="1"/>
</dbReference>
<dbReference type="PANTHER" id="PTHR46696">
    <property type="entry name" value="P450, PUTATIVE (EUROFUNG)-RELATED"/>
    <property type="match status" value="1"/>
</dbReference>
<dbReference type="InterPro" id="IPR036396">
    <property type="entry name" value="Cyt_P450_sf"/>
</dbReference>
<evidence type="ECO:0000313" key="4">
    <source>
        <dbReference type="Proteomes" id="UP001271723"/>
    </source>
</evidence>
<protein>
    <submittedName>
        <fullName evidence="3">Cytochrome P450</fullName>
    </submittedName>
</protein>
<dbReference type="SUPFAM" id="SSF48264">
    <property type="entry name" value="Cytochrome P450"/>
    <property type="match status" value="1"/>
</dbReference>
<keyword evidence="2" id="KW-0408">Iron</keyword>
<keyword evidence="4" id="KW-1185">Reference proteome</keyword>
<dbReference type="Proteomes" id="UP001271723">
    <property type="component" value="Unassembled WGS sequence"/>
</dbReference>
<dbReference type="InterPro" id="IPR002397">
    <property type="entry name" value="Cyt_P450_B"/>
</dbReference>
<keyword evidence="2" id="KW-0560">Oxidoreductase</keyword>
<sequence length="404" mass="45413">MTTRAPHEQDHVNDFVRGISLQDLWDDPYPLYRRLRHEAPVAFVPAVGRYLITRHEDVVFAEQHPELFSSREKDSLVLKVMGANMLREDDPEHRRLRAAAEPPARPRRVRTDWSPVFRRTADELIDSFADRGEADLFTDFAGPFAATNLAHLLGIPQVPAADMIRWSQDMMDGNSNYADVPEVWDRALAAAGAVEEAVDEAVRRVRDEPDGSVISSMLHAEDPPTLQQIKNNVKVIIGGGINEPRDVLTAGVWALLTHPGQRAAVEADPARWRHVFEETVRWISPIGMYPRQTTEAVELSGVRIPAGSRVALVIGAANRDAAVFPEPDRFDIDREQRGHLAFGGGPHFCMGTWVARHEVGEIAWPTLFRRLPGLALDPEQPVRVGGWVFRGVLNLPVRWKRRNH</sequence>
<evidence type="ECO:0000313" key="3">
    <source>
        <dbReference type="EMBL" id="MDX2909915.1"/>
    </source>
</evidence>
<dbReference type="RefSeq" id="WP_086755490.1">
    <property type="nucleotide sequence ID" value="NZ_JAGJBZ010000001.1"/>
</dbReference>
<keyword evidence="2" id="KW-0349">Heme</keyword>
<dbReference type="InterPro" id="IPR017972">
    <property type="entry name" value="Cyt_P450_CS"/>
</dbReference>
<dbReference type="InterPro" id="IPR001128">
    <property type="entry name" value="Cyt_P450"/>
</dbReference>
<dbReference type="PRINTS" id="PR00359">
    <property type="entry name" value="BP450"/>
</dbReference>
<name>A0ABU4L3L0_9ACTN</name>
<accession>A0ABU4L3L0</accession>